<evidence type="ECO:0000313" key="4">
    <source>
        <dbReference type="Proteomes" id="UP001597171"/>
    </source>
</evidence>
<keyword evidence="1" id="KW-0472">Membrane</keyword>
<organism evidence="3 4">
    <name type="scientific">Methylopila musalis</name>
    <dbReference type="NCBI Taxonomy" id="1134781"/>
    <lineage>
        <taxon>Bacteria</taxon>
        <taxon>Pseudomonadati</taxon>
        <taxon>Pseudomonadota</taxon>
        <taxon>Alphaproteobacteria</taxon>
        <taxon>Hyphomicrobiales</taxon>
        <taxon>Methylopilaceae</taxon>
        <taxon>Methylopila</taxon>
    </lineage>
</organism>
<dbReference type="InterPro" id="IPR002994">
    <property type="entry name" value="Surf1/Shy1"/>
</dbReference>
<proteinExistence type="inferred from homology"/>
<dbReference type="RefSeq" id="WP_378775918.1">
    <property type="nucleotide sequence ID" value="NZ_JBHTMX010000114.1"/>
</dbReference>
<name>A0ABW3Z9N7_9HYPH</name>
<dbReference type="Proteomes" id="UP001597171">
    <property type="component" value="Unassembled WGS sequence"/>
</dbReference>
<keyword evidence="4" id="KW-1185">Reference proteome</keyword>
<dbReference type="PROSITE" id="PS50895">
    <property type="entry name" value="SURF1"/>
    <property type="match status" value="1"/>
</dbReference>
<comment type="caution">
    <text evidence="3">The sequence shown here is derived from an EMBL/GenBank/DDBJ whole genome shotgun (WGS) entry which is preliminary data.</text>
</comment>
<accession>A0ABW3Z9N7</accession>
<protein>
    <recommendedName>
        <fullName evidence="1">SURF1-like protein</fullName>
    </recommendedName>
</protein>
<comment type="subcellular location">
    <subcellularLocation>
        <location evidence="1">Cell membrane</location>
        <topology evidence="1">Multi-pass membrane protein</topology>
    </subcellularLocation>
</comment>
<keyword evidence="1" id="KW-1003">Cell membrane</keyword>
<evidence type="ECO:0000256" key="1">
    <source>
        <dbReference type="RuleBase" id="RU363076"/>
    </source>
</evidence>
<evidence type="ECO:0000256" key="2">
    <source>
        <dbReference type="SAM" id="MobiDB-lite"/>
    </source>
</evidence>
<evidence type="ECO:0000313" key="3">
    <source>
        <dbReference type="EMBL" id="MFD1332707.1"/>
    </source>
</evidence>
<sequence length="79" mass="8529">MPRAAPGDEGRADHAPAPQRRRRSAARALTVAAGSVARRVAVVFAATRAAFALPIGLGSWQLQRLKWKTELVARIEART</sequence>
<gene>
    <name evidence="3" type="ORF">ACFQ4O_11935</name>
</gene>
<dbReference type="EMBL" id="JBHTMX010000114">
    <property type="protein sequence ID" value="MFD1332707.1"/>
    <property type="molecule type" value="Genomic_DNA"/>
</dbReference>
<comment type="similarity">
    <text evidence="1">Belongs to the SURF1 family.</text>
</comment>
<reference evidence="4" key="1">
    <citation type="journal article" date="2019" name="Int. J. Syst. Evol. Microbiol.">
        <title>The Global Catalogue of Microorganisms (GCM) 10K type strain sequencing project: providing services to taxonomists for standard genome sequencing and annotation.</title>
        <authorList>
            <consortium name="The Broad Institute Genomics Platform"/>
            <consortium name="The Broad Institute Genome Sequencing Center for Infectious Disease"/>
            <person name="Wu L."/>
            <person name="Ma J."/>
        </authorList>
    </citation>
    <scope>NUCLEOTIDE SEQUENCE [LARGE SCALE GENOMIC DNA]</scope>
    <source>
        <strain evidence="4">CCUG 61696</strain>
    </source>
</reference>
<feature type="region of interest" description="Disordered" evidence="2">
    <location>
        <begin position="1"/>
        <end position="26"/>
    </location>
</feature>
<feature type="compositionally biased region" description="Basic and acidic residues" evidence="2">
    <location>
        <begin position="1"/>
        <end position="14"/>
    </location>
</feature>
<dbReference type="Pfam" id="PF02104">
    <property type="entry name" value="SURF1"/>
    <property type="match status" value="1"/>
</dbReference>
<feature type="non-terminal residue" evidence="3">
    <location>
        <position position="79"/>
    </location>
</feature>